<evidence type="ECO:0000313" key="1">
    <source>
        <dbReference type="EMBL" id="KAG8649594.1"/>
    </source>
</evidence>
<dbReference type="Proteomes" id="UP000091857">
    <property type="component" value="Chromosome 8"/>
</dbReference>
<evidence type="ECO:0000313" key="2">
    <source>
        <dbReference type="Proteomes" id="UP000091857"/>
    </source>
</evidence>
<sequence>MAVIAYYLSSGVYRFQFAAAVKLRFLLSIAADPPIDEVIERGCVPRLVELIGDHVSYPDLTFEAAQALVIITGATLEQAKVVIEHGVVPKFVELLASEKHDLQKLAVQSLGSVSAQSIACRDLVLGHGALTPLLYLLEKYSEPSMLECTILLQIASRTLAILCYGSPPPPLDQVKSVLPTLRKLIHLHPTVGVLGNVVEDACLALSCLSNGTVEQIQVVIDANICERLVILQRHTQHEIVEPAVRIVGNIFRGSDSQIQVLIDHGVFASLRYILTEEVRSSILGKTCWAISNMTVGNRSKIQKVIEADIIPPLVNLLEDENYEAEVKWEAVCALSNATLRGSSK</sequence>
<proteinExistence type="predicted"/>
<keyword evidence="2" id="KW-1185">Reference proteome</keyword>
<organism evidence="1 2">
    <name type="scientific">Manihot esculenta</name>
    <name type="common">Cassava</name>
    <name type="synonym">Jatropha manihot</name>
    <dbReference type="NCBI Taxonomy" id="3983"/>
    <lineage>
        <taxon>Eukaryota</taxon>
        <taxon>Viridiplantae</taxon>
        <taxon>Streptophyta</taxon>
        <taxon>Embryophyta</taxon>
        <taxon>Tracheophyta</taxon>
        <taxon>Spermatophyta</taxon>
        <taxon>Magnoliopsida</taxon>
        <taxon>eudicotyledons</taxon>
        <taxon>Gunneridae</taxon>
        <taxon>Pentapetalae</taxon>
        <taxon>rosids</taxon>
        <taxon>fabids</taxon>
        <taxon>Malpighiales</taxon>
        <taxon>Euphorbiaceae</taxon>
        <taxon>Crotonoideae</taxon>
        <taxon>Manihoteae</taxon>
        <taxon>Manihot</taxon>
    </lineage>
</organism>
<protein>
    <submittedName>
        <fullName evidence="1">Uncharacterized protein</fullName>
    </submittedName>
</protein>
<accession>A0ACB7HA00</accession>
<reference evidence="2" key="1">
    <citation type="journal article" date="2016" name="Nat. Biotechnol.">
        <title>Sequencing wild and cultivated cassava and related species reveals extensive interspecific hybridization and genetic diversity.</title>
        <authorList>
            <person name="Bredeson J.V."/>
            <person name="Lyons J.B."/>
            <person name="Prochnik S.E."/>
            <person name="Wu G.A."/>
            <person name="Ha C.M."/>
            <person name="Edsinger-Gonzales E."/>
            <person name="Grimwood J."/>
            <person name="Schmutz J."/>
            <person name="Rabbi I.Y."/>
            <person name="Egesi C."/>
            <person name="Nauluvula P."/>
            <person name="Lebot V."/>
            <person name="Ndunguru J."/>
            <person name="Mkamilo G."/>
            <person name="Bart R.S."/>
            <person name="Setter T.L."/>
            <person name="Gleadow R.M."/>
            <person name="Kulakow P."/>
            <person name="Ferguson M.E."/>
            <person name="Rounsley S."/>
            <person name="Rokhsar D.S."/>
        </authorList>
    </citation>
    <scope>NUCLEOTIDE SEQUENCE [LARGE SCALE GENOMIC DNA]</scope>
    <source>
        <strain evidence="2">cv. AM560-2</strain>
    </source>
</reference>
<comment type="caution">
    <text evidence="1">The sequence shown here is derived from an EMBL/GenBank/DDBJ whole genome shotgun (WGS) entry which is preliminary data.</text>
</comment>
<gene>
    <name evidence="1" type="ORF">MANES_08G110150v8</name>
</gene>
<name>A0ACB7HA00_MANES</name>
<dbReference type="EMBL" id="CM004394">
    <property type="protein sequence ID" value="KAG8649594.1"/>
    <property type="molecule type" value="Genomic_DNA"/>
</dbReference>